<evidence type="ECO:0000313" key="17">
    <source>
        <dbReference type="Proteomes" id="UP000014500"/>
    </source>
</evidence>
<evidence type="ECO:0000256" key="2">
    <source>
        <dbReference type="ARBA" id="ARBA00022679"/>
    </source>
</evidence>
<dbReference type="InterPro" id="IPR032171">
    <property type="entry name" value="COR-A"/>
</dbReference>
<dbReference type="GO" id="GO:0008270">
    <property type="term" value="F:zinc ion binding"/>
    <property type="evidence" value="ECO:0007669"/>
    <property type="project" value="UniProtKB-KW"/>
</dbReference>
<dbReference type="InterPro" id="IPR020859">
    <property type="entry name" value="ROC"/>
</dbReference>
<dbReference type="Gene3D" id="3.40.50.10140">
    <property type="entry name" value="Toll/interleukin-1 receptor homology (TIR) domain"/>
    <property type="match status" value="1"/>
</dbReference>
<proteinExistence type="predicted"/>
<comment type="catalytic activity">
    <reaction evidence="11">
        <text>L-seryl-[protein] + ATP = O-phospho-L-seryl-[protein] + ADP + H(+)</text>
        <dbReference type="Rhea" id="RHEA:17989"/>
        <dbReference type="Rhea" id="RHEA-COMP:9863"/>
        <dbReference type="Rhea" id="RHEA-COMP:11604"/>
        <dbReference type="ChEBI" id="CHEBI:15378"/>
        <dbReference type="ChEBI" id="CHEBI:29999"/>
        <dbReference type="ChEBI" id="CHEBI:30616"/>
        <dbReference type="ChEBI" id="CHEBI:83421"/>
        <dbReference type="ChEBI" id="CHEBI:456216"/>
        <dbReference type="EC" id="2.7.11.1"/>
    </reaction>
</comment>
<dbReference type="SUPFAM" id="SSF52200">
    <property type="entry name" value="Toll/Interleukin receptor TIR domain"/>
    <property type="match status" value="1"/>
</dbReference>
<dbReference type="PANTHER" id="PTHR47508:SF4">
    <property type="match status" value="1"/>
</dbReference>
<dbReference type="InterPro" id="IPR027417">
    <property type="entry name" value="P-loop_NTPase"/>
</dbReference>
<dbReference type="Pfam" id="PF07177">
    <property type="entry name" value="Neuralized"/>
    <property type="match status" value="1"/>
</dbReference>
<protein>
    <recommendedName>
        <fullName evidence="1">non-specific serine/threonine protein kinase</fullName>
        <ecNumber evidence="1">2.7.11.1</ecNumber>
    </recommendedName>
</protein>
<sequence length="1245" mass="141460">MLFHSTHGTNIIIEEEETRATRLDSFCHGITFSKMPLEINVHVTILVTQIHEWSGALRIGVTAQNPESLEHLPRYACPDLVDTEGFWADAIPEKLVTNGTRITFYLTEDNSLQLFINNEHRGAHLSDLPVHKSLWLLLDIYGNTESVQFTSNDSLPVEIVARGPQAMYAFRLAKNSGTLPVFRTRLVLLGQDGAGKTSLKNLLTGKSYHEREHHKSEAVVTTGWCEINQHDNGSWLMAEETNTENEGATSLSEGYFEALAANIAKELLLAEKHHQKSEELDTSSATKWMQRSDRKHVCTAHYRRRHARNSSDQDKQEEMTVEQLRNDFLNELPDRVVQMVDKFLLSKENWQNESFDNQFLGSNILLNIWDLSGKSIYQSIHQLFLSRRAVYVLVFNLCQDLDAPSLIPVITNKGTMVEIEESEMTNLDELCFWLNCIYAHTSSTIVTKNQSEEFCSPAVIIVGTHKKSLHPDPEIRGRMIEEKFQKIEEVIRNKVFYKNVAKRYFAVDSSSEEDQEVCRLRECIEETVSQEPYIGEEIPLKWLKFEEAMSRLVEKGITHISRQQLQEVARNEGIDEGDNFSSVLEFYHDLGLLIHYESSLEENLFHTVIIDPEWLIEAFGKVFAASSNEDKWPDSWNWISRLKKDGILEDGLINQIWADCKDQKPNLLALMDKYDLLCERKTLNTPDIIILQAQETKSWYIPSQLKKHQDVETWIPPENKSIQFYINFNGFLPVSLYHKLVTKVLRWTQEISSYQQPKLSSRVAWFHLDADHDFLLQMSSIKLSRIKVIITKKTVMEGATEETLQGFPHPSASAQVRHFLEGALADIRSAWIQRLQYQTYVVCPCGCQCSLHSVNSCKEETCLHFLLLDECLANRVVSCGHRRIKTHFIRQHFPFVIKQIRPGAVLPENAVTKTLYNETVLMENVVPNVPRWLKGAAKLLNAGSEGNDWTALANKLGYKPRLIEEFGEDLNPGLSLVTDWLVTSGNTRTSVDMLLACLSRIHRDDIIDVIHKSEENNEDQPPVFLSYHWDVQDEVLLLRTKLEQAGFRCWMDIGQIGGGDHLQIKLYEGISNAKIVVSCITPKYVVSNVCSQEVILADLLGKPIVPAMIQETPWPPPGAMALVLGPLLYIGFDGSGGHGGSGVHADWQSKFNELCLRVGRYVDPVPVLPVKPPDVHNPPTDTKDTHQWTSRLSLADLVSYPLVSPRQDSLPLVEESDSSPVDTPPPTPRVISRGHVQRCTICAVL</sequence>
<dbReference type="InterPro" id="IPR000488">
    <property type="entry name" value="Death_dom"/>
</dbReference>
<evidence type="ECO:0000259" key="13">
    <source>
        <dbReference type="PROSITE" id="PS50017"/>
    </source>
</evidence>
<keyword evidence="5" id="KW-0547">Nucleotide-binding</keyword>
<dbReference type="SMART" id="SM00588">
    <property type="entry name" value="NEUZ"/>
    <property type="match status" value="1"/>
</dbReference>
<dbReference type="PANTHER" id="PTHR47508">
    <property type="entry name" value="SAM DOMAIN-CONTAINING PROTEIN-RELATED"/>
    <property type="match status" value="1"/>
</dbReference>
<keyword evidence="6" id="KW-0863">Zinc-finger</keyword>
<evidence type="ECO:0000256" key="3">
    <source>
        <dbReference type="ARBA" id="ARBA00022723"/>
    </source>
</evidence>
<evidence type="ECO:0000256" key="12">
    <source>
        <dbReference type="SAM" id="MobiDB-lite"/>
    </source>
</evidence>
<evidence type="ECO:0000256" key="6">
    <source>
        <dbReference type="ARBA" id="ARBA00022771"/>
    </source>
</evidence>
<keyword evidence="17" id="KW-1185">Reference proteome</keyword>
<dbReference type="InterPro" id="IPR000157">
    <property type="entry name" value="TIR_dom"/>
</dbReference>
<accession>T1IR33</accession>
<keyword evidence="9" id="KW-0067">ATP-binding</keyword>
<dbReference type="Pfam" id="PF00531">
    <property type="entry name" value="Death"/>
    <property type="match status" value="1"/>
</dbReference>
<feature type="domain" description="Roc" evidence="15">
    <location>
        <begin position="177"/>
        <end position="531"/>
    </location>
</feature>
<dbReference type="eggNOG" id="KOG4625">
    <property type="taxonomic scope" value="Eukaryota"/>
</dbReference>
<feature type="domain" description="Death" evidence="13">
    <location>
        <begin position="946"/>
        <end position="1014"/>
    </location>
</feature>
<dbReference type="InterPro" id="IPR006573">
    <property type="entry name" value="NHR_dom"/>
</dbReference>
<dbReference type="Gene3D" id="3.40.50.300">
    <property type="entry name" value="P-loop containing nucleotide triphosphate hydrolases"/>
    <property type="match status" value="1"/>
</dbReference>
<reference evidence="16" key="2">
    <citation type="submission" date="2015-02" db="UniProtKB">
        <authorList>
            <consortium name="EnsemblMetazoa"/>
        </authorList>
    </citation>
    <scope>IDENTIFICATION</scope>
</reference>
<feature type="domain" description="NHR" evidence="14">
    <location>
        <begin position="1"/>
        <end position="152"/>
    </location>
</feature>
<dbReference type="GO" id="GO:0016301">
    <property type="term" value="F:kinase activity"/>
    <property type="evidence" value="ECO:0007669"/>
    <property type="project" value="UniProtKB-KW"/>
</dbReference>
<evidence type="ECO:0000256" key="10">
    <source>
        <dbReference type="ARBA" id="ARBA00047899"/>
    </source>
</evidence>
<dbReference type="PROSITE" id="PS50017">
    <property type="entry name" value="DEATH_DOMAIN"/>
    <property type="match status" value="1"/>
</dbReference>
<dbReference type="InterPro" id="IPR035897">
    <property type="entry name" value="Toll_tir_struct_dom_sf"/>
</dbReference>
<dbReference type="PhylomeDB" id="T1IR33"/>
<dbReference type="AlphaFoldDB" id="T1IR33"/>
<keyword evidence="2" id="KW-0808">Transferase</keyword>
<dbReference type="Pfam" id="PF16095">
    <property type="entry name" value="COR-A"/>
    <property type="match status" value="1"/>
</dbReference>
<evidence type="ECO:0000256" key="8">
    <source>
        <dbReference type="ARBA" id="ARBA00022833"/>
    </source>
</evidence>
<comment type="catalytic activity">
    <reaction evidence="10">
        <text>L-threonyl-[protein] + ATP = O-phospho-L-threonyl-[protein] + ADP + H(+)</text>
        <dbReference type="Rhea" id="RHEA:46608"/>
        <dbReference type="Rhea" id="RHEA-COMP:11060"/>
        <dbReference type="Rhea" id="RHEA-COMP:11605"/>
        <dbReference type="ChEBI" id="CHEBI:15378"/>
        <dbReference type="ChEBI" id="CHEBI:30013"/>
        <dbReference type="ChEBI" id="CHEBI:30616"/>
        <dbReference type="ChEBI" id="CHEBI:61977"/>
        <dbReference type="ChEBI" id="CHEBI:456216"/>
        <dbReference type="EC" id="2.7.11.1"/>
    </reaction>
</comment>
<evidence type="ECO:0000256" key="4">
    <source>
        <dbReference type="ARBA" id="ARBA00022737"/>
    </source>
</evidence>
<evidence type="ECO:0000256" key="1">
    <source>
        <dbReference type="ARBA" id="ARBA00012513"/>
    </source>
</evidence>
<evidence type="ECO:0000259" key="15">
    <source>
        <dbReference type="PROSITE" id="PS51424"/>
    </source>
</evidence>
<evidence type="ECO:0000256" key="9">
    <source>
        <dbReference type="ARBA" id="ARBA00022840"/>
    </source>
</evidence>
<dbReference type="Pfam" id="PF13676">
    <property type="entry name" value="TIR_2"/>
    <property type="match status" value="1"/>
</dbReference>
<feature type="region of interest" description="Disordered" evidence="12">
    <location>
        <begin position="1209"/>
        <end position="1230"/>
    </location>
</feature>
<dbReference type="EnsemblMetazoa" id="SMAR003515-RA">
    <property type="protein sequence ID" value="SMAR003515-PA"/>
    <property type="gene ID" value="SMAR003515"/>
</dbReference>
<dbReference type="Proteomes" id="UP000014500">
    <property type="component" value="Unassembled WGS sequence"/>
</dbReference>
<evidence type="ECO:0000256" key="7">
    <source>
        <dbReference type="ARBA" id="ARBA00022777"/>
    </source>
</evidence>
<dbReference type="Gene3D" id="2.60.120.920">
    <property type="match status" value="1"/>
</dbReference>
<evidence type="ECO:0000256" key="11">
    <source>
        <dbReference type="ARBA" id="ARBA00048679"/>
    </source>
</evidence>
<dbReference type="InterPro" id="IPR036388">
    <property type="entry name" value="WH-like_DNA-bd_sf"/>
</dbReference>
<dbReference type="InterPro" id="IPR011029">
    <property type="entry name" value="DEATH-like_dom_sf"/>
</dbReference>
<dbReference type="OMA" id="YHDLGTI"/>
<dbReference type="Gene3D" id="1.10.10.10">
    <property type="entry name" value="Winged helix-like DNA-binding domain superfamily/Winged helix DNA-binding domain"/>
    <property type="match status" value="1"/>
</dbReference>
<dbReference type="PROSITE" id="PS51065">
    <property type="entry name" value="NHR"/>
    <property type="match status" value="1"/>
</dbReference>
<dbReference type="GO" id="GO:0007165">
    <property type="term" value="P:signal transduction"/>
    <property type="evidence" value="ECO:0007669"/>
    <property type="project" value="InterPro"/>
</dbReference>
<keyword evidence="3" id="KW-0479">Metal-binding</keyword>
<keyword evidence="7" id="KW-0418">Kinase</keyword>
<evidence type="ECO:0000256" key="5">
    <source>
        <dbReference type="ARBA" id="ARBA00022741"/>
    </source>
</evidence>
<dbReference type="GO" id="GO:0005524">
    <property type="term" value="F:ATP binding"/>
    <property type="evidence" value="ECO:0007669"/>
    <property type="project" value="UniProtKB-KW"/>
</dbReference>
<organism evidence="16 17">
    <name type="scientific">Strigamia maritima</name>
    <name type="common">European centipede</name>
    <name type="synonym">Geophilus maritimus</name>
    <dbReference type="NCBI Taxonomy" id="126957"/>
    <lineage>
        <taxon>Eukaryota</taxon>
        <taxon>Metazoa</taxon>
        <taxon>Ecdysozoa</taxon>
        <taxon>Arthropoda</taxon>
        <taxon>Myriapoda</taxon>
        <taxon>Chilopoda</taxon>
        <taxon>Pleurostigmophora</taxon>
        <taxon>Geophilomorpha</taxon>
        <taxon>Linotaeniidae</taxon>
        <taxon>Strigamia</taxon>
    </lineage>
</organism>
<evidence type="ECO:0000259" key="14">
    <source>
        <dbReference type="PROSITE" id="PS51065"/>
    </source>
</evidence>
<name>T1IR33_STRMM</name>
<dbReference type="FunFam" id="2.60.120.920:FF:000005">
    <property type="entry name" value="Putative E3 ubiquitin-protein ligase NEURL1B"/>
    <property type="match status" value="1"/>
</dbReference>
<dbReference type="SUPFAM" id="SSF52540">
    <property type="entry name" value="P-loop containing nucleoside triphosphate hydrolases"/>
    <property type="match status" value="1"/>
</dbReference>
<dbReference type="EMBL" id="JH431327">
    <property type="status" value="NOT_ANNOTATED_CDS"/>
    <property type="molecule type" value="Genomic_DNA"/>
</dbReference>
<evidence type="ECO:0000313" key="16">
    <source>
        <dbReference type="EnsemblMetazoa" id="SMAR003515-PA"/>
    </source>
</evidence>
<dbReference type="InterPro" id="IPR043136">
    <property type="entry name" value="B30.2/SPRY_sf"/>
</dbReference>
<keyword evidence="4" id="KW-0677">Repeat</keyword>
<dbReference type="Gene3D" id="1.10.533.10">
    <property type="entry name" value="Death Domain, Fas"/>
    <property type="match status" value="1"/>
</dbReference>
<dbReference type="PROSITE" id="PS51424">
    <property type="entry name" value="ROC"/>
    <property type="match status" value="1"/>
</dbReference>
<keyword evidence="8" id="KW-0862">Zinc</keyword>
<reference evidence="17" key="1">
    <citation type="submission" date="2011-05" db="EMBL/GenBank/DDBJ databases">
        <authorList>
            <person name="Richards S.R."/>
            <person name="Qu J."/>
            <person name="Jiang H."/>
            <person name="Jhangiani S.N."/>
            <person name="Agravi P."/>
            <person name="Goodspeed R."/>
            <person name="Gross S."/>
            <person name="Mandapat C."/>
            <person name="Jackson L."/>
            <person name="Mathew T."/>
            <person name="Pu L."/>
            <person name="Thornton R."/>
            <person name="Saada N."/>
            <person name="Wilczek-Boney K.B."/>
            <person name="Lee S."/>
            <person name="Kovar C."/>
            <person name="Wu Y."/>
            <person name="Scherer S.E."/>
            <person name="Worley K.C."/>
            <person name="Muzny D.M."/>
            <person name="Gibbs R."/>
        </authorList>
    </citation>
    <scope>NUCLEOTIDE SEQUENCE</scope>
    <source>
        <strain evidence="17">Brora</strain>
    </source>
</reference>
<dbReference type="HOGENOM" id="CLU_007108_0_0_1"/>
<dbReference type="SUPFAM" id="SSF47986">
    <property type="entry name" value="DEATH domain"/>
    <property type="match status" value="1"/>
</dbReference>
<dbReference type="EC" id="2.7.11.1" evidence="1"/>
<dbReference type="STRING" id="126957.T1IR33"/>